<evidence type="ECO:0000313" key="2">
    <source>
        <dbReference type="Proteomes" id="UP001179121"/>
    </source>
</evidence>
<gene>
    <name evidence="1" type="ORF">DNFV4_02722</name>
</gene>
<name>A0AA86N060_9BACT</name>
<dbReference type="KEGG" id="nti:DNFV4_02722"/>
<keyword evidence="2" id="KW-1185">Reference proteome</keyword>
<dbReference type="EMBL" id="OX365700">
    <property type="protein sequence ID" value="CAI4032293.1"/>
    <property type="molecule type" value="Genomic_DNA"/>
</dbReference>
<evidence type="ECO:0008006" key="3">
    <source>
        <dbReference type="Google" id="ProtNLM"/>
    </source>
</evidence>
<protein>
    <recommendedName>
        <fullName evidence="3">Lipoprotein</fullName>
    </recommendedName>
</protein>
<organism evidence="1 2">
    <name type="scientific">Nitrospira tepida</name>
    <dbReference type="NCBI Taxonomy" id="2973512"/>
    <lineage>
        <taxon>Bacteria</taxon>
        <taxon>Pseudomonadati</taxon>
        <taxon>Nitrospirota</taxon>
        <taxon>Nitrospiria</taxon>
        <taxon>Nitrospirales</taxon>
        <taxon>Nitrospiraceae</taxon>
        <taxon>Nitrospira</taxon>
    </lineage>
</organism>
<evidence type="ECO:0000313" key="1">
    <source>
        <dbReference type="EMBL" id="CAI4032293.1"/>
    </source>
</evidence>
<accession>A0AA86N060</accession>
<dbReference type="RefSeq" id="WP_289269032.1">
    <property type="nucleotide sequence ID" value="NZ_OX365700.1"/>
</dbReference>
<dbReference type="AlphaFoldDB" id="A0AA86N060"/>
<reference evidence="1" key="1">
    <citation type="submission" date="2022-10" db="EMBL/GenBank/DDBJ databases">
        <authorList>
            <person name="Koch H."/>
        </authorList>
    </citation>
    <scope>NUCLEOTIDE SEQUENCE</scope>
    <source>
        <strain evidence="1">DNF</strain>
    </source>
</reference>
<dbReference type="Proteomes" id="UP001179121">
    <property type="component" value="Chromosome"/>
</dbReference>
<sequence>MKRFLRSLVFLLFLVACSKPDWDIPSGLESEPAVQQRVLSVVPVGTPLIDAKQRMEANGFACVFQWHAIWNGQQNASYLYCHREEGGLTNARQWQVAFPIHAGTVMEALVVSGEIGSRPLP</sequence>
<proteinExistence type="predicted"/>